<dbReference type="Proteomes" id="UP000614200">
    <property type="component" value="Unassembled WGS sequence"/>
</dbReference>
<keyword evidence="4" id="KW-0255">Endonuclease</keyword>
<keyword evidence="3" id="KW-0540">Nuclease</keyword>
<gene>
    <name evidence="8" type="ORF">ISU02_00115</name>
</gene>
<evidence type="ECO:0000256" key="1">
    <source>
        <dbReference type="ARBA" id="ARBA00006620"/>
    </source>
</evidence>
<evidence type="ECO:0000256" key="4">
    <source>
        <dbReference type="ARBA" id="ARBA00022759"/>
    </source>
</evidence>
<keyword evidence="5" id="KW-0378">Hydrolase</keyword>
<dbReference type="Pfam" id="PF07927">
    <property type="entry name" value="HicA_toxin"/>
    <property type="match status" value="1"/>
</dbReference>
<reference evidence="8 9" key="1">
    <citation type="submission" date="2020-11" db="EMBL/GenBank/DDBJ databases">
        <title>Fusibacter basophilias sp. nov.</title>
        <authorList>
            <person name="Qiu D."/>
        </authorList>
    </citation>
    <scope>NUCLEOTIDE SEQUENCE [LARGE SCALE GENOMIC DNA]</scope>
    <source>
        <strain evidence="8 9">Q10-2</strain>
    </source>
</reference>
<evidence type="ECO:0000256" key="7">
    <source>
        <dbReference type="ARBA" id="ARBA00023016"/>
    </source>
</evidence>
<keyword evidence="9" id="KW-1185">Reference proteome</keyword>
<accession>A0ABR9ZM07</accession>
<proteinExistence type="inferred from homology"/>
<dbReference type="Gene3D" id="3.30.920.30">
    <property type="entry name" value="Hypothetical protein"/>
    <property type="match status" value="1"/>
</dbReference>
<keyword evidence="6" id="KW-0694">RNA-binding</keyword>
<dbReference type="InterPro" id="IPR012933">
    <property type="entry name" value="HicA_mRNA_interferase"/>
</dbReference>
<keyword evidence="7" id="KW-0346">Stress response</keyword>
<evidence type="ECO:0000256" key="5">
    <source>
        <dbReference type="ARBA" id="ARBA00022801"/>
    </source>
</evidence>
<evidence type="ECO:0000313" key="8">
    <source>
        <dbReference type="EMBL" id="MBF4691498.1"/>
    </source>
</evidence>
<keyword evidence="2" id="KW-1277">Toxin-antitoxin system</keyword>
<evidence type="ECO:0000313" key="9">
    <source>
        <dbReference type="Proteomes" id="UP000614200"/>
    </source>
</evidence>
<dbReference type="EMBL" id="JADKNH010000001">
    <property type="protein sequence ID" value="MBF4691498.1"/>
    <property type="molecule type" value="Genomic_DNA"/>
</dbReference>
<comment type="caution">
    <text evidence="8">The sequence shown here is derived from an EMBL/GenBank/DDBJ whole genome shotgun (WGS) entry which is preliminary data.</text>
</comment>
<evidence type="ECO:0000256" key="2">
    <source>
        <dbReference type="ARBA" id="ARBA00022649"/>
    </source>
</evidence>
<evidence type="ECO:0000256" key="3">
    <source>
        <dbReference type="ARBA" id="ARBA00022722"/>
    </source>
</evidence>
<comment type="similarity">
    <text evidence="1">Belongs to the HicA mRNA interferase family.</text>
</comment>
<dbReference type="InterPro" id="IPR038570">
    <property type="entry name" value="HicA_sf"/>
</dbReference>
<organism evidence="8 9">
    <name type="scientific">Fusibacter ferrireducens</name>
    <dbReference type="NCBI Taxonomy" id="2785058"/>
    <lineage>
        <taxon>Bacteria</taxon>
        <taxon>Bacillati</taxon>
        <taxon>Bacillota</taxon>
        <taxon>Clostridia</taxon>
        <taxon>Eubacteriales</taxon>
        <taxon>Eubacteriales Family XII. Incertae Sedis</taxon>
        <taxon>Fusibacter</taxon>
    </lineage>
</organism>
<protein>
    <submittedName>
        <fullName evidence="8">Type II toxin-antitoxin system HicA family toxin</fullName>
    </submittedName>
</protein>
<sequence>MNQRSYNSRELLKLLTSDGWYVIRINGSHHQLKHPTKSGTITITVTVTHLKNDLPRKTFESILN</sequence>
<evidence type="ECO:0000256" key="6">
    <source>
        <dbReference type="ARBA" id="ARBA00022884"/>
    </source>
</evidence>
<name>A0ABR9ZM07_9FIRM</name>
<dbReference type="SUPFAM" id="SSF54786">
    <property type="entry name" value="YcfA/nrd intein domain"/>
    <property type="match status" value="1"/>
</dbReference>
<dbReference type="RefSeq" id="WP_194699750.1">
    <property type="nucleotide sequence ID" value="NZ_JADKNH010000001.1"/>
</dbReference>